<comment type="caution">
    <text evidence="1">The sequence shown here is derived from an EMBL/GenBank/DDBJ whole genome shotgun (WGS) entry which is preliminary data.</text>
</comment>
<evidence type="ECO:0000313" key="1">
    <source>
        <dbReference type="EMBL" id="CCQ64110.1"/>
    </source>
</evidence>
<evidence type="ECO:0000313" key="2">
    <source>
        <dbReference type="Proteomes" id="UP000018198"/>
    </source>
</evidence>
<dbReference type="EMBL" id="CAQM01000818">
    <property type="protein sequence ID" value="CCQ64110.1"/>
    <property type="molecule type" value="Genomic_DNA"/>
</dbReference>
<gene>
    <name evidence="1" type="ORF">CWATWH0401_4021</name>
</gene>
<name>T2JFP7_CROWT</name>
<proteinExistence type="predicted"/>
<protein>
    <submittedName>
        <fullName evidence="1">Plasmid stabilization system</fullName>
    </submittedName>
</protein>
<reference evidence="1 2" key="1">
    <citation type="submission" date="2013-01" db="EMBL/GenBank/DDBJ databases">
        <authorList>
            <person name="Bench S."/>
        </authorList>
    </citation>
    <scope>NUCLEOTIDE SEQUENCE [LARGE SCALE GENOMIC DNA]</scope>
    <source>
        <strain evidence="1 2">WH 0401</strain>
    </source>
</reference>
<dbReference type="InterPro" id="IPR035093">
    <property type="entry name" value="RelE/ParE_toxin_dom_sf"/>
</dbReference>
<reference evidence="1 2" key="2">
    <citation type="submission" date="2013-09" db="EMBL/GenBank/DDBJ databases">
        <title>Whole genome comparison of six Crocosphaera watsonii strains with differing phenotypes.</title>
        <authorList>
            <person name="Bench S.R."/>
            <person name="Heller P."/>
            <person name="Frank I."/>
            <person name="Arciniega M."/>
            <person name="Shilova I.N."/>
            <person name="Zehr J.P."/>
        </authorList>
    </citation>
    <scope>NUCLEOTIDE SEQUENCE [LARGE SCALE GENOMIC DNA]</scope>
    <source>
        <strain evidence="1 2">WH 0401</strain>
    </source>
</reference>
<dbReference type="Proteomes" id="UP000018198">
    <property type="component" value="Unassembled WGS sequence"/>
</dbReference>
<dbReference type="AlphaFoldDB" id="T2JFP7"/>
<dbReference type="Gene3D" id="3.30.2310.20">
    <property type="entry name" value="RelE-like"/>
    <property type="match status" value="1"/>
</dbReference>
<sequence>MGRSYSEIMPSLRGVPLDGYIILYQVKGEEIEVVRVVSGYRDLDSLFSNEEES</sequence>
<accession>T2JFP7</accession>
<organism evidence="1 2">
    <name type="scientific">Crocosphaera watsonii WH 0401</name>
    <dbReference type="NCBI Taxonomy" id="555881"/>
    <lineage>
        <taxon>Bacteria</taxon>
        <taxon>Bacillati</taxon>
        <taxon>Cyanobacteriota</taxon>
        <taxon>Cyanophyceae</taxon>
        <taxon>Oscillatoriophycideae</taxon>
        <taxon>Chroococcales</taxon>
        <taxon>Aphanothecaceae</taxon>
        <taxon>Crocosphaera</taxon>
    </lineage>
</organism>